<dbReference type="FunCoup" id="A0A067RAZ9">
    <property type="interactions" value="1473"/>
</dbReference>
<dbReference type="Gene3D" id="3.30.230.10">
    <property type="match status" value="1"/>
</dbReference>
<feature type="domain" description="MutL C-terminal dimerisation" evidence="3">
    <location>
        <begin position="671"/>
        <end position="815"/>
    </location>
</feature>
<dbReference type="InterPro" id="IPR014762">
    <property type="entry name" value="DNA_mismatch_repair_CS"/>
</dbReference>
<dbReference type="InterPro" id="IPR013507">
    <property type="entry name" value="DNA_mismatch_S5_2-like"/>
</dbReference>
<keyword evidence="5" id="KW-0255">Endonuclease</keyword>
<dbReference type="InterPro" id="IPR036890">
    <property type="entry name" value="HATPase_C_sf"/>
</dbReference>
<dbReference type="InterPro" id="IPR014790">
    <property type="entry name" value="MutL_C"/>
</dbReference>
<dbReference type="FunFam" id="3.30.230.10:FF:000032">
    <property type="entry name" value="mismatch repair endonuclease PMS2 isoform X2"/>
    <property type="match status" value="1"/>
</dbReference>
<accession>A0A067RAZ9</accession>
<dbReference type="GO" id="GO:0030983">
    <property type="term" value="F:mismatched DNA binding"/>
    <property type="evidence" value="ECO:0007669"/>
    <property type="project" value="InterPro"/>
</dbReference>
<dbReference type="OrthoDB" id="10254304at2759"/>
<dbReference type="Gene3D" id="3.30.1370.100">
    <property type="entry name" value="MutL, C-terminal domain, regulatory subdomain"/>
    <property type="match status" value="1"/>
</dbReference>
<dbReference type="GO" id="GO:0005524">
    <property type="term" value="F:ATP binding"/>
    <property type="evidence" value="ECO:0007669"/>
    <property type="project" value="InterPro"/>
</dbReference>
<dbReference type="GO" id="GO:0140664">
    <property type="term" value="F:ATP-dependent DNA damage sensor activity"/>
    <property type="evidence" value="ECO:0007669"/>
    <property type="project" value="InterPro"/>
</dbReference>
<dbReference type="eggNOG" id="KOG1978">
    <property type="taxonomic scope" value="Eukaryota"/>
</dbReference>
<comment type="similarity">
    <text evidence="1">Belongs to the DNA mismatch repair MutL/HexB family.</text>
</comment>
<dbReference type="GO" id="GO:0006298">
    <property type="term" value="P:mismatch repair"/>
    <property type="evidence" value="ECO:0007669"/>
    <property type="project" value="InterPro"/>
</dbReference>
<organism evidence="5 6">
    <name type="scientific">Zootermopsis nevadensis</name>
    <name type="common">Dampwood termite</name>
    <dbReference type="NCBI Taxonomy" id="136037"/>
    <lineage>
        <taxon>Eukaryota</taxon>
        <taxon>Metazoa</taxon>
        <taxon>Ecdysozoa</taxon>
        <taxon>Arthropoda</taxon>
        <taxon>Hexapoda</taxon>
        <taxon>Insecta</taxon>
        <taxon>Pterygota</taxon>
        <taxon>Neoptera</taxon>
        <taxon>Polyneoptera</taxon>
        <taxon>Dictyoptera</taxon>
        <taxon>Blattodea</taxon>
        <taxon>Blattoidea</taxon>
        <taxon>Termitoidae</taxon>
        <taxon>Termopsidae</taxon>
        <taxon>Zootermopsis</taxon>
    </lineage>
</organism>
<dbReference type="InParanoid" id="A0A067RAZ9"/>
<evidence type="ECO:0000256" key="2">
    <source>
        <dbReference type="ARBA" id="ARBA00022763"/>
    </source>
</evidence>
<protein>
    <submittedName>
        <fullName evidence="5">Mismatch repair endonuclease PMS2</fullName>
    </submittedName>
</protein>
<dbReference type="SUPFAM" id="SSF54211">
    <property type="entry name" value="Ribosomal protein S5 domain 2-like"/>
    <property type="match status" value="1"/>
</dbReference>
<dbReference type="SUPFAM" id="SSF118116">
    <property type="entry name" value="DNA mismatch repair protein MutL"/>
    <property type="match status" value="1"/>
</dbReference>
<dbReference type="CDD" id="cd16926">
    <property type="entry name" value="HATPase_MutL-MLH-PMS-like"/>
    <property type="match status" value="1"/>
</dbReference>
<evidence type="ECO:0000313" key="6">
    <source>
        <dbReference type="Proteomes" id="UP000027135"/>
    </source>
</evidence>
<dbReference type="Pfam" id="PF13589">
    <property type="entry name" value="HATPase_c_3"/>
    <property type="match status" value="1"/>
</dbReference>
<dbReference type="EMBL" id="KK852815">
    <property type="protein sequence ID" value="KDR15822.1"/>
    <property type="molecule type" value="Genomic_DNA"/>
</dbReference>
<dbReference type="PROSITE" id="PS00058">
    <property type="entry name" value="DNA_MISMATCH_REPAIR_1"/>
    <property type="match status" value="1"/>
</dbReference>
<dbReference type="AlphaFoldDB" id="A0A067RAZ9"/>
<dbReference type="PANTHER" id="PTHR10073:SF52">
    <property type="entry name" value="MISMATCH REPAIR ENDONUCLEASE PMS2"/>
    <property type="match status" value="1"/>
</dbReference>
<keyword evidence="2" id="KW-0227">DNA damage</keyword>
<dbReference type="Gene3D" id="3.30.1540.20">
    <property type="entry name" value="MutL, C-terminal domain, dimerisation subdomain"/>
    <property type="match status" value="1"/>
</dbReference>
<dbReference type="InterPro" id="IPR014721">
    <property type="entry name" value="Ribsml_uS5_D2-typ_fold_subgr"/>
</dbReference>
<dbReference type="FunFam" id="3.30.1370.100:FF:000001">
    <property type="entry name" value="Mismatch repair endonuclease pms1, putative"/>
    <property type="match status" value="1"/>
</dbReference>
<dbReference type="NCBIfam" id="TIGR00585">
    <property type="entry name" value="mutl"/>
    <property type="match status" value="1"/>
</dbReference>
<dbReference type="GO" id="GO:0016887">
    <property type="term" value="F:ATP hydrolysis activity"/>
    <property type="evidence" value="ECO:0007669"/>
    <property type="project" value="InterPro"/>
</dbReference>
<evidence type="ECO:0000313" key="5">
    <source>
        <dbReference type="EMBL" id="KDR15822.1"/>
    </source>
</evidence>
<dbReference type="InterPro" id="IPR002099">
    <property type="entry name" value="MutL/Mlh/PMS"/>
</dbReference>
<dbReference type="CDD" id="cd03484">
    <property type="entry name" value="MutL_Trans_hPMS_2_like"/>
    <property type="match status" value="1"/>
</dbReference>
<dbReference type="Pfam" id="PF01119">
    <property type="entry name" value="DNA_mis_repair"/>
    <property type="match status" value="1"/>
</dbReference>
<dbReference type="SUPFAM" id="SSF55874">
    <property type="entry name" value="ATPase domain of HSP90 chaperone/DNA topoisomerase II/histidine kinase"/>
    <property type="match status" value="1"/>
</dbReference>
<dbReference type="InterPro" id="IPR042120">
    <property type="entry name" value="MutL_C_dimsub"/>
</dbReference>
<gene>
    <name evidence="5" type="ORF">L798_10448</name>
</gene>
<dbReference type="InterPro" id="IPR037198">
    <property type="entry name" value="MutL_C_sf"/>
</dbReference>
<dbReference type="GO" id="GO:0032389">
    <property type="term" value="C:MutLalpha complex"/>
    <property type="evidence" value="ECO:0007669"/>
    <property type="project" value="TreeGrafter"/>
</dbReference>
<sequence length="855" mass="96889">MELPSVEEKSTRIEAINKDVVHQICSGQVVLNLATAVKELVENSLDAGATVIEVRLKDYGSELVEVIDNGTGVEEENFQALTLKHHTSKLREFTDLVLVETFGFRGEALSSLCALSEMTVVTRHSSASCGTRLEFDHTGKIIRKKSCARQVGTTVSLLNLFSSLPVRQKEFHRSLHREFAKMTQFLYAYCLVCIGTKISCTNQTKKGGRTVVVSTRGSETVCDNIACIYGAKQVQSLMEVLQKRPPETMLQAYGISEALTSTKNPFQLEGYISSCAHGQGRSTTDRQFFYVNSRPCEPTKVIKIVNEVYHQFNQHQYPFVFLNMKTARSTIDVNVTPDKRQIFLDHEKLLITTIKASLLHLYETIPSTFNFQNISSSPVPQTPPSPTVTAAGNLEDMFRQWSHSPAYNHSKSPTSAPVKGRGVKRLLDSTKKEGSAKSKLHCINNFFSPRTEEGIQSISTEVEIPIHNSFGINNTLNTTQDEIELENVRVINDTVEFLNEGIHTEFNKNKGEHASHEVCMDIYKQTTENDNTVITDEEINQESVKESLMTRESSPGDIKDTDVIQNNWTNYTNEEISQPCETEVSNGKVQNIVVKLDDVKMDDLSRKIVHMSVSIDHIKLKIEQHKKHNANKDKRQMSVRFHAEIDPTKNESAEIELRKEISQDMFAKMEILGQFNLGFIVTRLGPDLFIIDQHATDEKYNFEMLQLNTILQNQRLVIPQKLDLTSVNESILIENEEIFNKNGFDFIIDEKAEPTKRVQLTAIPVSKTWEFGKEDIDELIFMLQDSPHTMCRPSRIRSMFASRACRKSVMIGTALSRADMRRLIENMGQIEQPWNCPHGRPTMRHLINLDLIHNG</sequence>
<dbReference type="PANTHER" id="PTHR10073">
    <property type="entry name" value="DNA MISMATCH REPAIR PROTEIN MLH, PMS, MUTL"/>
    <property type="match status" value="1"/>
</dbReference>
<keyword evidence="6" id="KW-1185">Reference proteome</keyword>
<evidence type="ECO:0000256" key="1">
    <source>
        <dbReference type="ARBA" id="ARBA00006082"/>
    </source>
</evidence>
<dbReference type="Pfam" id="PF08676">
    <property type="entry name" value="MutL_C"/>
    <property type="match status" value="1"/>
</dbReference>
<proteinExistence type="inferred from homology"/>
<dbReference type="InterPro" id="IPR042121">
    <property type="entry name" value="MutL_C_regsub"/>
</dbReference>
<dbReference type="Gene3D" id="3.30.565.10">
    <property type="entry name" value="Histidine kinase-like ATPase, C-terminal domain"/>
    <property type="match status" value="1"/>
</dbReference>
<dbReference type="SMART" id="SM00853">
    <property type="entry name" value="MutL_C"/>
    <property type="match status" value="1"/>
</dbReference>
<keyword evidence="5" id="KW-0378">Hydrolase</keyword>
<name>A0A067RAZ9_ZOONE</name>
<dbReference type="Proteomes" id="UP000027135">
    <property type="component" value="Unassembled WGS sequence"/>
</dbReference>
<dbReference type="OMA" id="MRPRRMP"/>
<dbReference type="InterPro" id="IPR020568">
    <property type="entry name" value="Ribosomal_Su5_D2-typ_SF"/>
</dbReference>
<feature type="domain" description="DNA mismatch repair protein S5" evidence="4">
    <location>
        <begin position="225"/>
        <end position="363"/>
    </location>
</feature>
<dbReference type="SMART" id="SM01340">
    <property type="entry name" value="DNA_mis_repair"/>
    <property type="match status" value="1"/>
</dbReference>
<dbReference type="InterPro" id="IPR038973">
    <property type="entry name" value="MutL/Mlh/Pms-like"/>
</dbReference>
<reference evidence="5 6" key="1">
    <citation type="journal article" date="2014" name="Nat. Commun.">
        <title>Molecular traces of alternative social organization in a termite genome.</title>
        <authorList>
            <person name="Terrapon N."/>
            <person name="Li C."/>
            <person name="Robertson H.M."/>
            <person name="Ji L."/>
            <person name="Meng X."/>
            <person name="Booth W."/>
            <person name="Chen Z."/>
            <person name="Childers C.P."/>
            <person name="Glastad K.M."/>
            <person name="Gokhale K."/>
            <person name="Gowin J."/>
            <person name="Gronenberg W."/>
            <person name="Hermansen R.A."/>
            <person name="Hu H."/>
            <person name="Hunt B.G."/>
            <person name="Huylmans A.K."/>
            <person name="Khalil S.M."/>
            <person name="Mitchell R.D."/>
            <person name="Munoz-Torres M.C."/>
            <person name="Mustard J.A."/>
            <person name="Pan H."/>
            <person name="Reese J.T."/>
            <person name="Scharf M.E."/>
            <person name="Sun F."/>
            <person name="Vogel H."/>
            <person name="Xiao J."/>
            <person name="Yang W."/>
            <person name="Yang Z."/>
            <person name="Yang Z."/>
            <person name="Zhou J."/>
            <person name="Zhu J."/>
            <person name="Brent C.S."/>
            <person name="Elsik C.G."/>
            <person name="Goodisman M.A."/>
            <person name="Liberles D.A."/>
            <person name="Roe R.M."/>
            <person name="Vargo E.L."/>
            <person name="Vilcinskas A."/>
            <person name="Wang J."/>
            <person name="Bornberg-Bauer E."/>
            <person name="Korb J."/>
            <person name="Zhang G."/>
            <person name="Liebig J."/>
        </authorList>
    </citation>
    <scope>NUCLEOTIDE SEQUENCE [LARGE SCALE GENOMIC DNA]</scope>
    <source>
        <tissue evidence="5">Whole organism</tissue>
    </source>
</reference>
<dbReference type="FunFam" id="3.30.565.10:FF:000014">
    <property type="entry name" value="Mismatch repair endonuclease pms1, putative"/>
    <property type="match status" value="1"/>
</dbReference>
<keyword evidence="5" id="KW-0540">Nuclease</keyword>
<dbReference type="GO" id="GO:0004519">
    <property type="term" value="F:endonuclease activity"/>
    <property type="evidence" value="ECO:0007669"/>
    <property type="project" value="UniProtKB-KW"/>
</dbReference>
<dbReference type="STRING" id="136037.A0A067RAZ9"/>
<evidence type="ECO:0000259" key="3">
    <source>
        <dbReference type="SMART" id="SM00853"/>
    </source>
</evidence>
<evidence type="ECO:0000259" key="4">
    <source>
        <dbReference type="SMART" id="SM01340"/>
    </source>
</evidence>